<evidence type="ECO:0000313" key="2">
    <source>
        <dbReference type="EMBL" id="WDD96694.1"/>
    </source>
</evidence>
<dbReference type="Pfam" id="PF11769">
    <property type="entry name" value="DUF3313"/>
    <property type="match status" value="1"/>
</dbReference>
<dbReference type="AlphaFoldDB" id="A0AAE9YHJ6"/>
<gene>
    <name evidence="2" type="ORF">SG35_015040</name>
</gene>
<organism evidence="2 3">
    <name type="scientific">Thalassomonas actiniarum</name>
    <dbReference type="NCBI Taxonomy" id="485447"/>
    <lineage>
        <taxon>Bacteria</taxon>
        <taxon>Pseudomonadati</taxon>
        <taxon>Pseudomonadota</taxon>
        <taxon>Gammaproteobacteria</taxon>
        <taxon>Alteromonadales</taxon>
        <taxon>Colwelliaceae</taxon>
        <taxon>Thalassomonas</taxon>
    </lineage>
</organism>
<proteinExistence type="predicted"/>
<sequence length="220" mass="24121">MKNFSLLLILLLLGCGSTGTESSQTVQSNQFSGFLSDYTLLKPVDAQDDSQLQRFISKQIKGRSYSKVLLDPISYYPAPPASDTISKKVLTEISQYFNRQFRRAIAKNVQVVNEPGERTLRMKMAITGVKVTDKSLAAYQYIPIAFLVTAASGGMSDVVVQLQVEAEVVDSLSGELMAAAVKSGKGETLDNDKTPLTLDKVKPLIDSWTKTMQKTISDNL</sequence>
<protein>
    <submittedName>
        <fullName evidence="2">DUF3313 domain-containing protein</fullName>
    </submittedName>
</protein>
<keyword evidence="1" id="KW-0732">Signal</keyword>
<reference evidence="2 3" key="2">
    <citation type="journal article" date="2022" name="Mar. Drugs">
        <title>Bioassay-Guided Fractionation Leads to the Detection of Cholic Acid Generated by the Rare Thalassomonas sp.</title>
        <authorList>
            <person name="Pheiffer F."/>
            <person name="Schneider Y.K."/>
            <person name="Hansen E.H."/>
            <person name="Andersen J.H."/>
            <person name="Isaksson J."/>
            <person name="Busche T."/>
            <person name="R C."/>
            <person name="Kalinowski J."/>
            <person name="Zyl L.V."/>
            <person name="Trindade M."/>
        </authorList>
    </citation>
    <scope>NUCLEOTIDE SEQUENCE [LARGE SCALE GENOMIC DNA]</scope>
    <source>
        <strain evidence="2 3">A5K-106</strain>
    </source>
</reference>
<dbReference type="KEGG" id="tact:SG35_015040"/>
<feature type="chain" id="PRO_5041902463" evidence="1">
    <location>
        <begin position="21"/>
        <end position="220"/>
    </location>
</feature>
<reference evidence="2 3" key="1">
    <citation type="journal article" date="2015" name="Genome Announc.">
        <title>Draft Genome Sequences of Marine Isolates of Thalassomonas viridans and Thalassomonas actiniarum.</title>
        <authorList>
            <person name="Olonade I."/>
            <person name="van Zyl L.J."/>
            <person name="Trindade M."/>
        </authorList>
    </citation>
    <scope>NUCLEOTIDE SEQUENCE [LARGE SCALE GENOMIC DNA]</scope>
    <source>
        <strain evidence="2 3">A5K-106</strain>
    </source>
</reference>
<feature type="signal peptide" evidence="1">
    <location>
        <begin position="1"/>
        <end position="20"/>
    </location>
</feature>
<accession>A0AAE9YHJ6</accession>
<evidence type="ECO:0000313" key="3">
    <source>
        <dbReference type="Proteomes" id="UP000032568"/>
    </source>
</evidence>
<name>A0AAE9YHJ6_9GAMM</name>
<keyword evidence="3" id="KW-1185">Reference proteome</keyword>
<dbReference type="InterPro" id="IPR021747">
    <property type="entry name" value="DUF3313"/>
</dbReference>
<evidence type="ECO:0000256" key="1">
    <source>
        <dbReference type="SAM" id="SignalP"/>
    </source>
</evidence>
<dbReference type="EMBL" id="CP059735">
    <property type="protein sequence ID" value="WDD96694.1"/>
    <property type="molecule type" value="Genomic_DNA"/>
</dbReference>
<dbReference type="RefSeq" id="WP_044834629.1">
    <property type="nucleotide sequence ID" value="NZ_CP059735.1"/>
</dbReference>
<dbReference type="Proteomes" id="UP000032568">
    <property type="component" value="Chromosome"/>
</dbReference>
<dbReference type="PROSITE" id="PS51257">
    <property type="entry name" value="PROKAR_LIPOPROTEIN"/>
    <property type="match status" value="1"/>
</dbReference>